<dbReference type="Proteomes" id="UP000478052">
    <property type="component" value="Unassembled WGS sequence"/>
</dbReference>
<feature type="region of interest" description="Disordered" evidence="8">
    <location>
        <begin position="71"/>
        <end position="175"/>
    </location>
</feature>
<evidence type="ECO:0000256" key="2">
    <source>
        <dbReference type="ARBA" id="ARBA00022490"/>
    </source>
</evidence>
<evidence type="ECO:0000256" key="6">
    <source>
        <dbReference type="ARBA" id="ARBA00022833"/>
    </source>
</evidence>
<gene>
    <name evidence="10" type="ORF">FWK35_00007119</name>
</gene>
<evidence type="ECO:0000256" key="7">
    <source>
        <dbReference type="ARBA" id="ARBA00022859"/>
    </source>
</evidence>
<dbReference type="PANTHER" id="PTHR10887:SF341">
    <property type="entry name" value="NFX1-TYPE ZINC FINGER-CONTAINING PROTEIN 1"/>
    <property type="match status" value="1"/>
</dbReference>
<dbReference type="GO" id="GO:0004386">
    <property type="term" value="F:helicase activity"/>
    <property type="evidence" value="ECO:0007669"/>
    <property type="project" value="InterPro"/>
</dbReference>
<evidence type="ECO:0000256" key="3">
    <source>
        <dbReference type="ARBA" id="ARBA00022723"/>
    </source>
</evidence>
<dbReference type="PANTHER" id="PTHR10887">
    <property type="entry name" value="DNA2/NAM7 HELICASE FAMILY"/>
    <property type="match status" value="1"/>
</dbReference>
<dbReference type="CDD" id="cd18808">
    <property type="entry name" value="SF1_C_Upf1"/>
    <property type="match status" value="1"/>
</dbReference>
<evidence type="ECO:0000256" key="5">
    <source>
        <dbReference type="ARBA" id="ARBA00022771"/>
    </source>
</evidence>
<dbReference type="SUPFAM" id="SSF52540">
    <property type="entry name" value="P-loop containing nucleoside triphosphate hydrolases"/>
    <property type="match status" value="1"/>
</dbReference>
<keyword evidence="7" id="KW-0391">Immunity</keyword>
<organism evidence="10 11">
    <name type="scientific">Aphis craccivora</name>
    <name type="common">Cowpea aphid</name>
    <dbReference type="NCBI Taxonomy" id="307492"/>
    <lineage>
        <taxon>Eukaryota</taxon>
        <taxon>Metazoa</taxon>
        <taxon>Ecdysozoa</taxon>
        <taxon>Arthropoda</taxon>
        <taxon>Hexapoda</taxon>
        <taxon>Insecta</taxon>
        <taxon>Pterygota</taxon>
        <taxon>Neoptera</taxon>
        <taxon>Paraneoptera</taxon>
        <taxon>Hemiptera</taxon>
        <taxon>Sternorrhyncha</taxon>
        <taxon>Aphidomorpha</taxon>
        <taxon>Aphidoidea</taxon>
        <taxon>Aphididae</taxon>
        <taxon>Aphidini</taxon>
        <taxon>Aphis</taxon>
        <taxon>Aphis</taxon>
    </lineage>
</organism>
<feature type="compositionally biased region" description="Polar residues" evidence="8">
    <location>
        <begin position="138"/>
        <end position="156"/>
    </location>
</feature>
<dbReference type="EMBL" id="VUJU01001701">
    <property type="protein sequence ID" value="KAF0764194.1"/>
    <property type="molecule type" value="Genomic_DNA"/>
</dbReference>
<evidence type="ECO:0000256" key="1">
    <source>
        <dbReference type="ARBA" id="ARBA00004496"/>
    </source>
</evidence>
<comment type="subcellular location">
    <subcellularLocation>
        <location evidence="1">Cytoplasm</location>
    </subcellularLocation>
</comment>
<dbReference type="FunFam" id="3.40.50.300:FF:000742">
    <property type="entry name" value="NFX1-type zinc finger-containing protein 1"/>
    <property type="match status" value="1"/>
</dbReference>
<keyword evidence="6" id="KW-0862">Zinc</keyword>
<evidence type="ECO:0000256" key="4">
    <source>
        <dbReference type="ARBA" id="ARBA00022737"/>
    </source>
</evidence>
<dbReference type="GO" id="GO:0002376">
    <property type="term" value="P:immune system process"/>
    <property type="evidence" value="ECO:0007669"/>
    <property type="project" value="UniProtKB-KW"/>
</dbReference>
<dbReference type="InterPro" id="IPR045055">
    <property type="entry name" value="DNA2/NAM7-like"/>
</dbReference>
<dbReference type="InterPro" id="IPR000967">
    <property type="entry name" value="Znf_NFX1"/>
</dbReference>
<keyword evidence="2" id="KW-0963">Cytoplasm</keyword>
<dbReference type="GO" id="GO:0031380">
    <property type="term" value="C:nuclear RNA-directed RNA polymerase complex"/>
    <property type="evidence" value="ECO:0007669"/>
    <property type="project" value="TreeGrafter"/>
</dbReference>
<evidence type="ECO:0000256" key="8">
    <source>
        <dbReference type="SAM" id="MobiDB-lite"/>
    </source>
</evidence>
<dbReference type="InterPro" id="IPR041677">
    <property type="entry name" value="DNA2/NAM7_AAA_11"/>
</dbReference>
<evidence type="ECO:0000313" key="11">
    <source>
        <dbReference type="Proteomes" id="UP000478052"/>
    </source>
</evidence>
<dbReference type="InterPro" id="IPR027417">
    <property type="entry name" value="P-loop_NTPase"/>
</dbReference>
<dbReference type="GO" id="GO:0008270">
    <property type="term" value="F:zinc ion binding"/>
    <property type="evidence" value="ECO:0007669"/>
    <property type="project" value="UniProtKB-KW"/>
</dbReference>
<dbReference type="CDD" id="cd06008">
    <property type="entry name" value="NF-X1-zinc-finger"/>
    <property type="match status" value="1"/>
</dbReference>
<protein>
    <submittedName>
        <fullName evidence="10">NFX1-type zinc finger-containing protein 1-like</fullName>
    </submittedName>
</protein>
<dbReference type="InterPro" id="IPR041679">
    <property type="entry name" value="DNA2/NAM7-like_C"/>
</dbReference>
<feature type="compositionally biased region" description="Basic and acidic residues" evidence="8">
    <location>
        <begin position="121"/>
        <end position="137"/>
    </location>
</feature>
<proteinExistence type="predicted"/>
<sequence>MIDFLITVGKCLLLTFIMYQGYSLFHRKPFPKFETEALFRLVMLYTDTKKKKQNKSTHHCRIIVDSTNKKIMSNKRHLDHNDQVQNYHPRRSRINPPVNAENNQFDLEQKNRQPHPSGSGTKDEQNKNSDNRQEYWRKNQNYENRQLQGTSSFNPENEQKREGQKQIEQPDLINDFNGKKYKNNYTFGYKRLEELCNKEPSEIVFVISNKTNGFIDLFKQNKEPDWIFLLIKVPAKVCSSELMQTSTPTEKNKIRCYNMNTFYEDCLVVFQSIILLLPKTAEEKLKEIIITSNIAIAGITTFCNHIKINETTITKMNELLQKLNETKVTDELKLREKCMIDNIAQIMTPPENFRELKIYPTADDLEYGEPFLRPNISRGAYQNVEHYLDVQFRLLREDFIAPLREGIQFYKESINDQRQPQRQNKINNIRIYRDVKFKKKGEFVHDKYGYWTFFLGIVLNRKIEHLKEGKLIVELLEGAKPLLNKSLTMVESEAYFEPYKCSMEALKNINSHNFPMEKYIISASKIIDYPYYIDTLPAAVYSIDNFQIHLPNLNTWPNKEYLELDKMQYRAFKAALLQEFTVIQGPPGTGKTFIGMKIMKTLISNLYNNQCLSKPILVVCYTNHALDQFIEGILGFTNKVIRIGSQSKSKIIEKYSLRNITRMYKRSITTNRGLRNVQEQVKNITKNINSFKMVSEFIEYNAGILELTLLKNGIPKKYHDFFKTSFNLLSWLFYDTSHFNNVDPVAFIAKNSHVSLNKVYNPEKILKVDNEVDEDDEDEQYEPDNLDLNTCFKGVVIYTVILDDIKYACKELLEMKNRLENLSNLNVNDYNKFEEAKFNFDMMEKFHDYFENKLNTLDVHTELPETINDLNLLSMDQRWSLYYCWIQETKEMIDPKIMKYEELYAQVYKQYSELRELENIELLNKMHVIAITTTGAAKHRIMLESLESPIVVVEEAAEVLETHTVSSLTRHCQHLILIGDHKQLRPTNSVHKLAKDFNFNISLFERMVNNEVPYYTLNEQHRMRPEIASLITPSIYNELQNHVSVNNRENIRGVTKNMFFLNHNVYEKEVEDILSKNNDHEARFLIMFARHLILQGYTTDQVTILTTYSGQLFIFRSLRKKHSILEGMKIKVVDNYQGEESDIILLSLVRSNEEGTIGFLKSENRICVALSRAKYGLYIMGNMDNLYNSSNLWKKIKQTLVNQDSYGDELTLECAIHCGITTKVSKSEDFNVIMEGGCTLLCKSLFCDYNHPCTKSCFMDCGQCTVLMTKDLPCGHQIKLPCFVDINTYPCEEMMESILEECGHKVNKKCYDKNPNCSVKCNIRLDCGHACERNCHKNDDPNHEKYNCTKPCENINNKCSLSHKCQKMCYEDCASCTVKVKKTLPCGHIKNDVPCGLKSNEIKCNLPCIRPLKCDHKCLAKCYEPCKPCEHLVKKVIPDCGHIITIECKTILKREHCTNQCERILTCGHLCKDICAKECKPEECDEIILQKISKLACGHDKVGVLCCDKDKGPHNMRGYYPTGHESQWDIPLLNISAKFKLNSQYLLDKCREPCLQKLNCGDICLDTCGECKQGRLRVPCSEVCNKINPCNHICTFPCKEQCPPCNNKCIYSCVHSKCPRLCGNQCAPCMEKCEWVCQHFKCTKKCNEICNREPCYEPCTLKLKCGHECIGFCGEPCPPFCRICQEDEVNTIIFGNEDEPNARFVYLEDCKHTIESEALSKWMDQNDKEICLKQCPLCKTPILRTKRFMNQYGELNAIKKGKEEIILSLKDLDTNFVSNYFTDQNDEYNSMKHLWDTFCKPLLASLKFVEKKRSNFSLPAKDIESLSFVLDLFKTTSTFKKRIEGIIDLQKKQTITNHFKWLLKVAFTYSRQLSNQQKYDINMEFARGARILHLFEITSSTKFIMAYEHGMQNSCAAELSNLIENMETLLMSCKIYTVDRDKEVEIITKSIDKKFNGLAIISEEERKMIHNAMSTSFLGGHRGQGHWWKCPNGHIYVVTECGGPLEEAICPECKVQIGGQNYRHASGITVASEMDGASYLMFQN</sequence>
<feature type="domain" description="RZ-type" evidence="9">
    <location>
        <begin position="1961"/>
        <end position="2037"/>
    </location>
</feature>
<dbReference type="InterPro" id="IPR046439">
    <property type="entry name" value="ZF_RZ_dom"/>
</dbReference>
<dbReference type="Pfam" id="PF13087">
    <property type="entry name" value="AAA_12"/>
    <property type="match status" value="1"/>
</dbReference>
<dbReference type="PROSITE" id="PS51981">
    <property type="entry name" value="ZF_RZ"/>
    <property type="match status" value="1"/>
</dbReference>
<dbReference type="GO" id="GO:0031048">
    <property type="term" value="P:regulatory ncRNA-mediated heterochromatin formation"/>
    <property type="evidence" value="ECO:0007669"/>
    <property type="project" value="TreeGrafter"/>
</dbReference>
<dbReference type="SMART" id="SM00438">
    <property type="entry name" value="ZnF_NFX"/>
    <property type="match status" value="7"/>
</dbReference>
<dbReference type="Gene3D" id="3.40.50.300">
    <property type="entry name" value="P-loop containing nucleotide triphosphate hydrolases"/>
    <property type="match status" value="3"/>
</dbReference>
<evidence type="ECO:0000313" key="10">
    <source>
        <dbReference type="EMBL" id="KAF0764194.1"/>
    </source>
</evidence>
<evidence type="ECO:0000259" key="9">
    <source>
        <dbReference type="PROSITE" id="PS51981"/>
    </source>
</evidence>
<reference evidence="10 11" key="1">
    <citation type="submission" date="2019-08" db="EMBL/GenBank/DDBJ databases">
        <title>Whole genome of Aphis craccivora.</title>
        <authorList>
            <person name="Voronova N.V."/>
            <person name="Shulinski R.S."/>
            <person name="Bandarenka Y.V."/>
            <person name="Zhorov D.G."/>
            <person name="Warner D."/>
        </authorList>
    </citation>
    <scope>NUCLEOTIDE SEQUENCE [LARGE SCALE GENOMIC DNA]</scope>
    <source>
        <strain evidence="10">180601</strain>
        <tissue evidence="10">Whole Body</tissue>
    </source>
</reference>
<dbReference type="Pfam" id="PF20173">
    <property type="entry name" value="ZnF_RZ-type"/>
    <property type="match status" value="1"/>
</dbReference>
<dbReference type="InterPro" id="IPR047187">
    <property type="entry name" value="SF1_C_Upf1"/>
</dbReference>
<keyword evidence="4" id="KW-0677">Repeat</keyword>
<dbReference type="Pfam" id="PF13086">
    <property type="entry name" value="AAA_11"/>
    <property type="match status" value="2"/>
</dbReference>
<keyword evidence="5" id="KW-0863">Zinc-finger</keyword>
<dbReference type="GO" id="GO:0005737">
    <property type="term" value="C:cytoplasm"/>
    <property type="evidence" value="ECO:0007669"/>
    <property type="project" value="UniProtKB-SubCell"/>
</dbReference>
<dbReference type="OrthoDB" id="2423195at2759"/>
<accession>A0A6G0Z112</accession>
<name>A0A6G0Z112_APHCR</name>
<keyword evidence="3" id="KW-0479">Metal-binding</keyword>
<keyword evidence="11" id="KW-1185">Reference proteome</keyword>
<comment type="caution">
    <text evidence="10">The sequence shown here is derived from an EMBL/GenBank/DDBJ whole genome shotgun (WGS) entry which is preliminary data.</text>
</comment>